<gene>
    <name evidence="1" type="ORF">Mal52_61430</name>
</gene>
<evidence type="ECO:0000313" key="1">
    <source>
        <dbReference type="EMBL" id="QDU47608.1"/>
    </source>
</evidence>
<dbReference type="NCBIfam" id="TIGR04255">
    <property type="entry name" value="sporadTIGR04255"/>
    <property type="match status" value="1"/>
</dbReference>
<dbReference type="EMBL" id="CP036276">
    <property type="protein sequence ID" value="QDU47608.1"/>
    <property type="molecule type" value="Genomic_DNA"/>
</dbReference>
<proteinExistence type="predicted"/>
<dbReference type="RefSeq" id="WP_145380406.1">
    <property type="nucleotide sequence ID" value="NZ_CP036276.1"/>
</dbReference>
<dbReference type="Proteomes" id="UP000319383">
    <property type="component" value="Chromosome"/>
</dbReference>
<protein>
    <recommendedName>
        <fullName evidence="3">TIGR04255 family protein</fullName>
    </recommendedName>
</protein>
<evidence type="ECO:0000313" key="2">
    <source>
        <dbReference type="Proteomes" id="UP000319383"/>
    </source>
</evidence>
<evidence type="ECO:0008006" key="3">
    <source>
        <dbReference type="Google" id="ProtNLM"/>
    </source>
</evidence>
<sequence>MSQEPSPSFGNPPVVETVLSIQFDELEKFRTTHFGLFHSTTMDRYPDAVDKQRLDGITEAFPLTPRIRKLQITPHEGTPERVWFRDHSGCEMIQLQPDRLAFNWCRRNDAPEYPRYEPNRTKLLEEFENFNEFATAQELGAIRPNLCEVIYVNHIHPQDNEDVMDCFASVFAGVNWISTDGWLPQPPEIVTFNRVFMIPPKKGRLYIEANIASGKNTKQFILLKITARVTHNDGDQLIESLDLAHEWVVKSFVSVTDEEVRHNRWGQE</sequence>
<accession>A0A517ZYS8</accession>
<dbReference type="InterPro" id="IPR026349">
    <property type="entry name" value="CHP04255"/>
</dbReference>
<reference evidence="1 2" key="1">
    <citation type="submission" date="2019-02" db="EMBL/GenBank/DDBJ databases">
        <title>Deep-cultivation of Planctomycetes and their phenomic and genomic characterization uncovers novel biology.</title>
        <authorList>
            <person name="Wiegand S."/>
            <person name="Jogler M."/>
            <person name="Boedeker C."/>
            <person name="Pinto D."/>
            <person name="Vollmers J."/>
            <person name="Rivas-Marin E."/>
            <person name="Kohn T."/>
            <person name="Peeters S.H."/>
            <person name="Heuer A."/>
            <person name="Rast P."/>
            <person name="Oberbeckmann S."/>
            <person name="Bunk B."/>
            <person name="Jeske O."/>
            <person name="Meyerdierks A."/>
            <person name="Storesund J.E."/>
            <person name="Kallscheuer N."/>
            <person name="Luecker S."/>
            <person name="Lage O.M."/>
            <person name="Pohl T."/>
            <person name="Merkel B.J."/>
            <person name="Hornburger P."/>
            <person name="Mueller R.-W."/>
            <person name="Bruemmer F."/>
            <person name="Labrenz M."/>
            <person name="Spormann A.M."/>
            <person name="Op den Camp H."/>
            <person name="Overmann J."/>
            <person name="Amann R."/>
            <person name="Jetten M.S.M."/>
            <person name="Mascher T."/>
            <person name="Medema M.H."/>
            <person name="Devos D.P."/>
            <person name="Kaster A.-K."/>
            <person name="Ovreas L."/>
            <person name="Rohde M."/>
            <person name="Galperin M.Y."/>
            <person name="Jogler C."/>
        </authorList>
    </citation>
    <scope>NUCLEOTIDE SEQUENCE [LARGE SCALE GENOMIC DNA]</scope>
    <source>
        <strain evidence="1 2">Mal52</strain>
    </source>
</reference>
<dbReference type="KEGG" id="sdyn:Mal52_61430"/>
<organism evidence="1 2">
    <name type="scientific">Symmachiella dynata</name>
    <dbReference type="NCBI Taxonomy" id="2527995"/>
    <lineage>
        <taxon>Bacteria</taxon>
        <taxon>Pseudomonadati</taxon>
        <taxon>Planctomycetota</taxon>
        <taxon>Planctomycetia</taxon>
        <taxon>Planctomycetales</taxon>
        <taxon>Planctomycetaceae</taxon>
        <taxon>Symmachiella</taxon>
    </lineage>
</organism>
<name>A0A517ZYS8_9PLAN</name>
<keyword evidence="2" id="KW-1185">Reference proteome</keyword>
<dbReference type="AlphaFoldDB" id="A0A517ZYS8"/>